<feature type="transmembrane region" description="Helical" evidence="1">
    <location>
        <begin position="40"/>
        <end position="61"/>
    </location>
</feature>
<feature type="transmembrane region" description="Helical" evidence="1">
    <location>
        <begin position="73"/>
        <end position="96"/>
    </location>
</feature>
<reference evidence="2" key="1">
    <citation type="submission" date="2024-05" db="EMBL/GenBank/DDBJ databases">
        <title>Genome Sequences of Four Agar- Degrading Marine Bacteria.</title>
        <authorList>
            <person name="Phillips E.K."/>
            <person name="Shaffer J.C."/>
            <person name="Henson M.W."/>
            <person name="Temperton B."/>
            <person name="Thrash C.J."/>
            <person name="Martin M.O."/>
        </authorList>
    </citation>
    <scope>NUCLEOTIDE SEQUENCE</scope>
    <source>
        <strain evidence="2">EKP203</strain>
    </source>
</reference>
<keyword evidence="1" id="KW-0472">Membrane</keyword>
<keyword evidence="3" id="KW-1185">Reference proteome</keyword>
<evidence type="ECO:0000313" key="2">
    <source>
        <dbReference type="EMBL" id="MDN2481238.1"/>
    </source>
</evidence>
<protein>
    <recommendedName>
        <fullName evidence="4">Transmembrane protein</fullName>
    </recommendedName>
</protein>
<evidence type="ECO:0000313" key="3">
    <source>
        <dbReference type="Proteomes" id="UP001169719"/>
    </source>
</evidence>
<evidence type="ECO:0008006" key="4">
    <source>
        <dbReference type="Google" id="ProtNLM"/>
    </source>
</evidence>
<dbReference type="EMBL" id="JAUEOZ010000001">
    <property type="protein sequence ID" value="MDN2481238.1"/>
    <property type="molecule type" value="Genomic_DNA"/>
</dbReference>
<accession>A0ABT7XZM7</accession>
<dbReference type="RefSeq" id="WP_289961372.1">
    <property type="nucleotide sequence ID" value="NZ_JAUEOZ010000001.1"/>
</dbReference>
<organism evidence="2 3">
    <name type="scientific">Vibrio agarivorans</name>
    <dbReference type="NCBI Taxonomy" id="153622"/>
    <lineage>
        <taxon>Bacteria</taxon>
        <taxon>Pseudomonadati</taxon>
        <taxon>Pseudomonadota</taxon>
        <taxon>Gammaproteobacteria</taxon>
        <taxon>Vibrionales</taxon>
        <taxon>Vibrionaceae</taxon>
        <taxon>Vibrio</taxon>
    </lineage>
</organism>
<name>A0ABT7XZM7_9VIBR</name>
<gene>
    <name evidence="2" type="ORF">QWJ08_07500</name>
</gene>
<keyword evidence="1" id="KW-0812">Transmembrane</keyword>
<dbReference type="Proteomes" id="UP001169719">
    <property type="component" value="Unassembled WGS sequence"/>
</dbReference>
<keyword evidence="1" id="KW-1133">Transmembrane helix</keyword>
<sequence length="133" mass="14210">MTEPFVVSSKEELKEALRIEAPEIIIVNRSLASKIKTVKLASKAALTAVVAGAAISATNFWNPVGLGVAGFTAASSGTLLTAVVALGIGTMIWVLWNDYDFDFEGGYKYTDPAGNKHEVHGKASFKKHKKQNS</sequence>
<comment type="caution">
    <text evidence="2">The sequence shown here is derived from an EMBL/GenBank/DDBJ whole genome shotgun (WGS) entry which is preliminary data.</text>
</comment>
<proteinExistence type="predicted"/>
<evidence type="ECO:0000256" key="1">
    <source>
        <dbReference type="SAM" id="Phobius"/>
    </source>
</evidence>